<protein>
    <submittedName>
        <fullName evidence="1">Uncharacterized protein</fullName>
    </submittedName>
</protein>
<evidence type="ECO:0000313" key="2">
    <source>
        <dbReference type="Proteomes" id="UP000236291"/>
    </source>
</evidence>
<dbReference type="Proteomes" id="UP000236291">
    <property type="component" value="Unassembled WGS sequence"/>
</dbReference>
<dbReference type="EMBL" id="ASHM01220204">
    <property type="protein sequence ID" value="PNX68000.1"/>
    <property type="molecule type" value="Genomic_DNA"/>
</dbReference>
<dbReference type="AlphaFoldDB" id="A0A2K3KNY7"/>
<proteinExistence type="predicted"/>
<reference evidence="1 2" key="2">
    <citation type="journal article" date="2017" name="Front. Plant Sci.">
        <title>Gene Classification and Mining of Molecular Markers Useful in Red Clover (Trifolium pratense) Breeding.</title>
        <authorList>
            <person name="Istvanek J."/>
            <person name="Dluhosova J."/>
            <person name="Dluhos P."/>
            <person name="Patkova L."/>
            <person name="Nedelnik J."/>
            <person name="Repkova J."/>
        </authorList>
    </citation>
    <scope>NUCLEOTIDE SEQUENCE [LARGE SCALE GENOMIC DNA]</scope>
    <source>
        <strain evidence="2">cv. Tatra</strain>
        <tissue evidence="1">Young leaves</tissue>
    </source>
</reference>
<dbReference type="ExpressionAtlas" id="A0A2K3KNY7">
    <property type="expression patterns" value="baseline"/>
</dbReference>
<accession>A0A2K3KNY7</accession>
<reference evidence="1 2" key="1">
    <citation type="journal article" date="2014" name="Am. J. Bot.">
        <title>Genome assembly and annotation for red clover (Trifolium pratense; Fabaceae).</title>
        <authorList>
            <person name="Istvanek J."/>
            <person name="Jaros M."/>
            <person name="Krenek A."/>
            <person name="Repkova J."/>
        </authorList>
    </citation>
    <scope>NUCLEOTIDE SEQUENCE [LARGE SCALE GENOMIC DNA]</scope>
    <source>
        <strain evidence="2">cv. Tatra</strain>
        <tissue evidence="1">Young leaves</tissue>
    </source>
</reference>
<comment type="caution">
    <text evidence="1">The sequence shown here is derived from an EMBL/GenBank/DDBJ whole genome shotgun (WGS) entry which is preliminary data.</text>
</comment>
<gene>
    <name evidence="1" type="ORF">L195_g063779</name>
</gene>
<name>A0A2K3KNY7_TRIPR</name>
<feature type="non-terminal residue" evidence="1">
    <location>
        <position position="74"/>
    </location>
</feature>
<organism evidence="1 2">
    <name type="scientific">Trifolium pratense</name>
    <name type="common">Red clover</name>
    <dbReference type="NCBI Taxonomy" id="57577"/>
    <lineage>
        <taxon>Eukaryota</taxon>
        <taxon>Viridiplantae</taxon>
        <taxon>Streptophyta</taxon>
        <taxon>Embryophyta</taxon>
        <taxon>Tracheophyta</taxon>
        <taxon>Spermatophyta</taxon>
        <taxon>Magnoliopsida</taxon>
        <taxon>eudicotyledons</taxon>
        <taxon>Gunneridae</taxon>
        <taxon>Pentapetalae</taxon>
        <taxon>rosids</taxon>
        <taxon>fabids</taxon>
        <taxon>Fabales</taxon>
        <taxon>Fabaceae</taxon>
        <taxon>Papilionoideae</taxon>
        <taxon>50 kb inversion clade</taxon>
        <taxon>NPAAA clade</taxon>
        <taxon>Hologalegina</taxon>
        <taxon>IRL clade</taxon>
        <taxon>Trifolieae</taxon>
        <taxon>Trifolium</taxon>
    </lineage>
</organism>
<evidence type="ECO:0000313" key="1">
    <source>
        <dbReference type="EMBL" id="PNX68000.1"/>
    </source>
</evidence>
<sequence length="74" mass="8566">MGACSKFPVPRCYTVEKFFEKYPPEVFDTERSAILDQEPEVRKQQHARDMAAMVRMISSSLVLGDERESLLEQL</sequence>